<evidence type="ECO:0000256" key="6">
    <source>
        <dbReference type="ARBA" id="ARBA00023157"/>
    </source>
</evidence>
<feature type="region of interest" description="Disordered" evidence="10">
    <location>
        <begin position="378"/>
        <end position="449"/>
    </location>
</feature>
<reference evidence="13 14" key="1">
    <citation type="submission" date="2020-02" db="EMBL/GenBank/DDBJ databases">
        <title>A chromosome-scale genome assembly of the black bullhead catfish (Ameiurus melas).</title>
        <authorList>
            <person name="Wen M."/>
            <person name="Zham M."/>
            <person name="Cabau C."/>
            <person name="Klopp C."/>
            <person name="Donnadieu C."/>
            <person name="Roques C."/>
            <person name="Bouchez O."/>
            <person name="Lampietro C."/>
            <person name="Jouanno E."/>
            <person name="Herpin A."/>
            <person name="Louis A."/>
            <person name="Berthelot C."/>
            <person name="Parey E."/>
            <person name="Roest-Crollius H."/>
            <person name="Braasch I."/>
            <person name="Postlethwait J."/>
            <person name="Robinson-Rechavi M."/>
            <person name="Echchiki A."/>
            <person name="Begum T."/>
            <person name="Montfort J."/>
            <person name="Schartl M."/>
            <person name="Bobe J."/>
            <person name="Guiguen Y."/>
        </authorList>
    </citation>
    <scope>NUCLEOTIDE SEQUENCE [LARGE SCALE GENOMIC DNA]</scope>
    <source>
        <strain evidence="13">M_S1</strain>
        <tissue evidence="13">Blood</tissue>
    </source>
</reference>
<feature type="domain" description="Ig-like" evidence="11">
    <location>
        <begin position="15"/>
        <end position="111"/>
    </location>
</feature>
<dbReference type="PANTHER" id="PTHR47091:SF1">
    <property type="entry name" value="ALPHA-PROTEIN KINASE 3"/>
    <property type="match status" value="1"/>
</dbReference>
<dbReference type="EC" id="2.7.11.1" evidence="2"/>
<feature type="compositionally biased region" description="Polar residues" evidence="10">
    <location>
        <begin position="432"/>
        <end position="449"/>
    </location>
</feature>
<dbReference type="InterPro" id="IPR013098">
    <property type="entry name" value="Ig_I-set"/>
</dbReference>
<keyword evidence="5" id="KW-0418">Kinase</keyword>
<dbReference type="FunFam" id="2.60.40.10:FF:000543">
    <property type="entry name" value="Alpha-protein kinase 3"/>
    <property type="match status" value="1"/>
</dbReference>
<feature type="compositionally biased region" description="Basic and acidic residues" evidence="10">
    <location>
        <begin position="422"/>
        <end position="431"/>
    </location>
</feature>
<evidence type="ECO:0000259" key="11">
    <source>
        <dbReference type="PROSITE" id="PS50835"/>
    </source>
</evidence>
<name>A0A7J5ZQR1_AMEME</name>
<evidence type="ECO:0000313" key="13">
    <source>
        <dbReference type="EMBL" id="KAF4072089.1"/>
    </source>
</evidence>
<dbReference type="SUPFAM" id="SSF56112">
    <property type="entry name" value="Protein kinase-like (PK-like)"/>
    <property type="match status" value="1"/>
</dbReference>
<comment type="caution">
    <text evidence="13">The sequence shown here is derived from an EMBL/GenBank/DDBJ whole genome shotgun (WGS) entry which is preliminary data.</text>
</comment>
<comment type="catalytic activity">
    <reaction evidence="9">
        <text>L-seryl-[protein] + ATP = O-phospho-L-seryl-[protein] + ADP + H(+)</text>
        <dbReference type="Rhea" id="RHEA:17989"/>
        <dbReference type="Rhea" id="RHEA-COMP:9863"/>
        <dbReference type="Rhea" id="RHEA-COMP:11604"/>
        <dbReference type="ChEBI" id="CHEBI:15378"/>
        <dbReference type="ChEBI" id="CHEBI:29999"/>
        <dbReference type="ChEBI" id="CHEBI:30616"/>
        <dbReference type="ChEBI" id="CHEBI:83421"/>
        <dbReference type="ChEBI" id="CHEBI:456216"/>
        <dbReference type="EC" id="2.7.11.1"/>
    </reaction>
</comment>
<dbReference type="InterPro" id="IPR011009">
    <property type="entry name" value="Kinase-like_dom_sf"/>
</dbReference>
<dbReference type="InterPro" id="IPR036179">
    <property type="entry name" value="Ig-like_dom_sf"/>
</dbReference>
<dbReference type="InterPro" id="IPR004166">
    <property type="entry name" value="a-kinase_dom"/>
</dbReference>
<organism evidence="13 14">
    <name type="scientific">Ameiurus melas</name>
    <name type="common">Black bullhead</name>
    <name type="synonym">Silurus melas</name>
    <dbReference type="NCBI Taxonomy" id="219545"/>
    <lineage>
        <taxon>Eukaryota</taxon>
        <taxon>Metazoa</taxon>
        <taxon>Chordata</taxon>
        <taxon>Craniata</taxon>
        <taxon>Vertebrata</taxon>
        <taxon>Euteleostomi</taxon>
        <taxon>Actinopterygii</taxon>
        <taxon>Neopterygii</taxon>
        <taxon>Teleostei</taxon>
        <taxon>Ostariophysi</taxon>
        <taxon>Siluriformes</taxon>
        <taxon>Ictaluridae</taxon>
        <taxon>Ameiurus</taxon>
    </lineage>
</organism>
<evidence type="ECO:0000256" key="2">
    <source>
        <dbReference type="ARBA" id="ARBA00012513"/>
    </source>
</evidence>
<dbReference type="GO" id="GO:0005634">
    <property type="term" value="C:nucleus"/>
    <property type="evidence" value="ECO:0007669"/>
    <property type="project" value="TreeGrafter"/>
</dbReference>
<feature type="compositionally biased region" description="Polar residues" evidence="10">
    <location>
        <begin position="396"/>
        <end position="421"/>
    </location>
</feature>
<keyword evidence="3" id="KW-0723">Serine/threonine-protein kinase</keyword>
<dbReference type="Gene3D" id="2.60.40.10">
    <property type="entry name" value="Immunoglobulins"/>
    <property type="match status" value="1"/>
</dbReference>
<dbReference type="InterPro" id="IPR007110">
    <property type="entry name" value="Ig-like_dom"/>
</dbReference>
<dbReference type="EMBL" id="JAAGNN010000026">
    <property type="protein sequence ID" value="KAF4072089.1"/>
    <property type="molecule type" value="Genomic_DNA"/>
</dbReference>
<dbReference type="GO" id="GO:0055013">
    <property type="term" value="P:cardiac muscle cell development"/>
    <property type="evidence" value="ECO:0007669"/>
    <property type="project" value="TreeGrafter"/>
</dbReference>
<comment type="similarity">
    <text evidence="1">Belongs to the protein kinase superfamily. Alpha-type protein kinase family. ALPK subfamily.</text>
</comment>
<dbReference type="Pfam" id="PF07679">
    <property type="entry name" value="I-set"/>
    <property type="match status" value="1"/>
</dbReference>
<dbReference type="SMART" id="SM00811">
    <property type="entry name" value="Alpha_kinase"/>
    <property type="match status" value="1"/>
</dbReference>
<dbReference type="Pfam" id="PF02816">
    <property type="entry name" value="Alpha_kinase"/>
    <property type="match status" value="1"/>
</dbReference>
<evidence type="ECO:0000256" key="9">
    <source>
        <dbReference type="ARBA" id="ARBA00048679"/>
    </source>
</evidence>
<evidence type="ECO:0000313" key="14">
    <source>
        <dbReference type="Proteomes" id="UP000593565"/>
    </source>
</evidence>
<sequence>MEVETIENVHPVLHPVFPLLLAPQVIRKIRGEPFSDALGHLKLWCQFFNVLSDSIIKWFKDDVEIAEIKRSAGDESQVALAIVQASSRDCGVYGCTIKNEYGSDTTDYLLSSDILAEFFLRDDSKVGEEIEMTPLLFTKGLVDPGYWGNKFFGRIMMEELQIGKGCVHKKSRAKVIYGLDPIFESGSTCIVKVRNQIVYGTKEENCLAEINLETTKQECKIHNTVREYCKIFAAEARVIDKFGFALEVIPLYLIYRPANTIPYATMEADLKGEFLKYCTMDNAGRLIAQTTSEVGHKCCTFQHWIYQWTNGNLLITQLEGVDTKITNVKIATKSKGYQSLTDEGSPKILEQFVIQHQCNYYCGLLGLRAMTTMDSLQPSKVKTSRSPMLARRVGLTDSSSPQLLKKGSSSPPTAKNVNSSPKVDKKTDKYGENNTATNHKKWSSPNLSE</sequence>
<dbReference type="PANTHER" id="PTHR47091">
    <property type="entry name" value="ALPHA-PROTEIN KINASE 2-RELATED"/>
    <property type="match status" value="1"/>
</dbReference>
<evidence type="ECO:0000256" key="7">
    <source>
        <dbReference type="ARBA" id="ARBA00023319"/>
    </source>
</evidence>
<dbReference type="PROSITE" id="PS50835">
    <property type="entry name" value="IG_LIKE"/>
    <property type="match status" value="1"/>
</dbReference>
<evidence type="ECO:0000256" key="8">
    <source>
        <dbReference type="ARBA" id="ARBA00047899"/>
    </source>
</evidence>
<dbReference type="GO" id="GO:0005524">
    <property type="term" value="F:ATP binding"/>
    <property type="evidence" value="ECO:0007669"/>
    <property type="project" value="InterPro"/>
</dbReference>
<feature type="domain" description="Alpha-type protein kinase" evidence="12">
    <location>
        <begin position="139"/>
        <end position="370"/>
    </location>
</feature>
<evidence type="ECO:0000259" key="12">
    <source>
        <dbReference type="PROSITE" id="PS51158"/>
    </source>
</evidence>
<proteinExistence type="inferred from homology"/>
<dbReference type="SUPFAM" id="SSF48726">
    <property type="entry name" value="Immunoglobulin"/>
    <property type="match status" value="1"/>
</dbReference>
<dbReference type="Gene3D" id="3.20.200.10">
    <property type="entry name" value="MHCK/EF2 kinase"/>
    <property type="match status" value="1"/>
</dbReference>
<dbReference type="InterPro" id="IPR013783">
    <property type="entry name" value="Ig-like_fold"/>
</dbReference>
<accession>A0A7J5ZQR1</accession>
<gene>
    <name evidence="13" type="ORF">AMELA_G00270310</name>
</gene>
<dbReference type="GO" id="GO:0004674">
    <property type="term" value="F:protein serine/threonine kinase activity"/>
    <property type="evidence" value="ECO:0007669"/>
    <property type="project" value="UniProtKB-KW"/>
</dbReference>
<evidence type="ECO:0000256" key="4">
    <source>
        <dbReference type="ARBA" id="ARBA00022679"/>
    </source>
</evidence>
<comment type="catalytic activity">
    <reaction evidence="8">
        <text>L-threonyl-[protein] + ATP = O-phospho-L-threonyl-[protein] + ADP + H(+)</text>
        <dbReference type="Rhea" id="RHEA:46608"/>
        <dbReference type="Rhea" id="RHEA-COMP:11060"/>
        <dbReference type="Rhea" id="RHEA-COMP:11605"/>
        <dbReference type="ChEBI" id="CHEBI:15378"/>
        <dbReference type="ChEBI" id="CHEBI:30013"/>
        <dbReference type="ChEBI" id="CHEBI:30616"/>
        <dbReference type="ChEBI" id="CHEBI:61977"/>
        <dbReference type="ChEBI" id="CHEBI:456216"/>
        <dbReference type="EC" id="2.7.11.1"/>
    </reaction>
</comment>
<keyword evidence="6" id="KW-1015">Disulfide bond</keyword>
<evidence type="ECO:0000256" key="5">
    <source>
        <dbReference type="ARBA" id="ARBA00022777"/>
    </source>
</evidence>
<keyword evidence="14" id="KW-1185">Reference proteome</keyword>
<dbReference type="CDD" id="cd16973">
    <property type="entry name" value="Alpha_kinase_ALPK3"/>
    <property type="match status" value="1"/>
</dbReference>
<keyword evidence="4" id="KW-0808">Transferase</keyword>
<dbReference type="Proteomes" id="UP000593565">
    <property type="component" value="Unassembled WGS sequence"/>
</dbReference>
<dbReference type="AlphaFoldDB" id="A0A7J5ZQR1"/>
<keyword evidence="7" id="KW-0393">Immunoglobulin domain</keyword>
<evidence type="ECO:0000256" key="10">
    <source>
        <dbReference type="SAM" id="MobiDB-lite"/>
    </source>
</evidence>
<dbReference type="PROSITE" id="PS51158">
    <property type="entry name" value="ALPHA_KINASE"/>
    <property type="match status" value="1"/>
</dbReference>
<evidence type="ECO:0000256" key="3">
    <source>
        <dbReference type="ARBA" id="ARBA00022527"/>
    </source>
</evidence>
<evidence type="ECO:0000256" key="1">
    <source>
        <dbReference type="ARBA" id="ARBA00008651"/>
    </source>
</evidence>
<protein>
    <recommendedName>
        <fullName evidence="2">non-specific serine/threonine protein kinase</fullName>
        <ecNumber evidence="2">2.7.11.1</ecNumber>
    </recommendedName>
</protein>